<feature type="domain" description="UspA" evidence="4">
    <location>
        <begin position="17"/>
        <end position="154"/>
    </location>
</feature>
<dbReference type="KEGG" id="nod:FOH10_14490"/>
<reference evidence="5 6" key="1">
    <citation type="submission" date="2019-07" db="EMBL/GenBank/DDBJ databases">
        <title>Complete Genome Sequence and Methylome Analysis of Nocardia otitidis-caviarum NEB252.</title>
        <authorList>
            <person name="Fomenkov A."/>
            <person name="Anton B.P."/>
            <person name="Vincze T."/>
            <person name="Roberts R.J."/>
        </authorList>
    </citation>
    <scope>NUCLEOTIDE SEQUENCE [LARGE SCALE GENOMIC DNA]</scope>
    <source>
        <strain evidence="5 6">NEB252</strain>
    </source>
</reference>
<dbReference type="GeneID" id="80333589"/>
<evidence type="ECO:0000256" key="3">
    <source>
        <dbReference type="ARBA" id="ARBA00022840"/>
    </source>
</evidence>
<evidence type="ECO:0000256" key="2">
    <source>
        <dbReference type="ARBA" id="ARBA00022741"/>
    </source>
</evidence>
<dbReference type="InterPro" id="IPR014729">
    <property type="entry name" value="Rossmann-like_a/b/a_fold"/>
</dbReference>
<feature type="domain" description="UspA" evidence="4">
    <location>
        <begin position="168"/>
        <end position="305"/>
    </location>
</feature>
<keyword evidence="2" id="KW-0547">Nucleotide-binding</keyword>
<dbReference type="Pfam" id="PF00582">
    <property type="entry name" value="Usp"/>
    <property type="match status" value="2"/>
</dbReference>
<evidence type="ECO:0000313" key="5">
    <source>
        <dbReference type="EMBL" id="QDP79740.1"/>
    </source>
</evidence>
<evidence type="ECO:0000256" key="1">
    <source>
        <dbReference type="ARBA" id="ARBA00008791"/>
    </source>
</evidence>
<dbReference type="Proteomes" id="UP000317039">
    <property type="component" value="Chromosome"/>
</dbReference>
<gene>
    <name evidence="5" type="ORF">FOH10_14490</name>
</gene>
<comment type="similarity">
    <text evidence="1">Belongs to the universal stress protein A family.</text>
</comment>
<dbReference type="RefSeq" id="WP_143981106.1">
    <property type="nucleotide sequence ID" value="NZ_CP041695.1"/>
</dbReference>
<dbReference type="AlphaFoldDB" id="A0A516NLE7"/>
<dbReference type="InterPro" id="IPR006016">
    <property type="entry name" value="UspA"/>
</dbReference>
<organism evidence="5 6">
    <name type="scientific">Nocardia otitidiscaviarum</name>
    <dbReference type="NCBI Taxonomy" id="1823"/>
    <lineage>
        <taxon>Bacteria</taxon>
        <taxon>Bacillati</taxon>
        <taxon>Actinomycetota</taxon>
        <taxon>Actinomycetes</taxon>
        <taxon>Mycobacteriales</taxon>
        <taxon>Nocardiaceae</taxon>
        <taxon>Nocardia</taxon>
    </lineage>
</organism>
<dbReference type="SUPFAM" id="SSF52402">
    <property type="entry name" value="Adenine nucleotide alpha hydrolases-like"/>
    <property type="match status" value="2"/>
</dbReference>
<dbReference type="Gene3D" id="3.40.50.620">
    <property type="entry name" value="HUPs"/>
    <property type="match status" value="2"/>
</dbReference>
<dbReference type="GO" id="GO:0005524">
    <property type="term" value="F:ATP binding"/>
    <property type="evidence" value="ECO:0007669"/>
    <property type="project" value="UniProtKB-KW"/>
</dbReference>
<dbReference type="InterPro" id="IPR006015">
    <property type="entry name" value="Universal_stress_UspA"/>
</dbReference>
<dbReference type="PRINTS" id="PR01438">
    <property type="entry name" value="UNVRSLSTRESS"/>
</dbReference>
<keyword evidence="3" id="KW-0067">ATP-binding</keyword>
<name>A0A516NLE7_9NOCA</name>
<accession>A0A516NLE7</accession>
<evidence type="ECO:0000313" key="6">
    <source>
        <dbReference type="Proteomes" id="UP000317039"/>
    </source>
</evidence>
<sequence length="308" mass="32084">MTQQRFEDPHHLVSAPVVVGVDGSAGSDAALRWAAELAAERERPLHILHGMDLVGLTHVLGVYEVSVPAVVDTVRDNGKAVIARAEEVAKTVAPDVPITVNLSADSAAQLLIAHSADAYAVVLGATGTVGTFGHLGSTLLAVTAHAEGSVIVVRTDPEAGNRIHTSGPVVLGVDGSPAGEAAIGAAFAEAAERGAKLVAVHVWSDWKGGKFAGADPVWMSTDDLDVTEHAILAERLAGWEEKYPEVEVVRKVYATDPAGRLREWSRTAQLVVVGSRGRGGFTSLLLGSTSHALVQHASCPVMVVHPAK</sequence>
<proteinExistence type="inferred from homology"/>
<dbReference type="EMBL" id="CP041695">
    <property type="protein sequence ID" value="QDP79740.1"/>
    <property type="molecule type" value="Genomic_DNA"/>
</dbReference>
<dbReference type="PANTHER" id="PTHR46268">
    <property type="entry name" value="STRESS RESPONSE PROTEIN NHAX"/>
    <property type="match status" value="1"/>
</dbReference>
<protein>
    <submittedName>
        <fullName evidence="5">Universal stress protein</fullName>
    </submittedName>
</protein>
<evidence type="ECO:0000259" key="4">
    <source>
        <dbReference type="Pfam" id="PF00582"/>
    </source>
</evidence>
<dbReference type="PANTHER" id="PTHR46268:SF27">
    <property type="entry name" value="UNIVERSAL STRESS PROTEIN RV2623"/>
    <property type="match status" value="1"/>
</dbReference>